<feature type="chain" id="PRO_5040433698" evidence="1">
    <location>
        <begin position="20"/>
        <end position="172"/>
    </location>
</feature>
<organism evidence="2 3">
    <name type="scientific">Spodoptera littoralis</name>
    <name type="common">Egyptian cotton leafworm</name>
    <dbReference type="NCBI Taxonomy" id="7109"/>
    <lineage>
        <taxon>Eukaryota</taxon>
        <taxon>Metazoa</taxon>
        <taxon>Ecdysozoa</taxon>
        <taxon>Arthropoda</taxon>
        <taxon>Hexapoda</taxon>
        <taxon>Insecta</taxon>
        <taxon>Pterygota</taxon>
        <taxon>Neoptera</taxon>
        <taxon>Endopterygota</taxon>
        <taxon>Lepidoptera</taxon>
        <taxon>Glossata</taxon>
        <taxon>Ditrysia</taxon>
        <taxon>Noctuoidea</taxon>
        <taxon>Noctuidae</taxon>
        <taxon>Amphipyrinae</taxon>
        <taxon>Spodoptera</taxon>
    </lineage>
</organism>
<accession>A0A9P0N7I4</accession>
<dbReference type="EMBL" id="LR824535">
    <property type="protein sequence ID" value="CAH1644270.1"/>
    <property type="molecule type" value="Genomic_DNA"/>
</dbReference>
<evidence type="ECO:0000256" key="1">
    <source>
        <dbReference type="SAM" id="SignalP"/>
    </source>
</evidence>
<dbReference type="Proteomes" id="UP001153321">
    <property type="component" value="Chromosome 4"/>
</dbReference>
<keyword evidence="3" id="KW-1185">Reference proteome</keyword>
<evidence type="ECO:0000313" key="3">
    <source>
        <dbReference type="Proteomes" id="UP001153321"/>
    </source>
</evidence>
<name>A0A9P0N7I4_SPOLI</name>
<feature type="signal peptide" evidence="1">
    <location>
        <begin position="1"/>
        <end position="19"/>
    </location>
</feature>
<evidence type="ECO:0000313" key="2">
    <source>
        <dbReference type="EMBL" id="CAH1644270.1"/>
    </source>
</evidence>
<proteinExistence type="predicted"/>
<sequence length="172" mass="19442">MIYLKCLLVISIFILPAFCIDTVPITTQEPTEDGTGTDSTDVVTVIVSTSYKPTVPAELMQVLSNITVPTVDGNVTFRSMNRTTSVGVKRRVLIINQPMLRQSLKKRKNKKKDNKDQDPRLAAVESLLYEEYDTNGEKLVEIMMYSMEDVSRFFQSYLHTQVCYGQCETALS</sequence>
<protein>
    <submittedName>
        <fullName evidence="2">Uncharacterized protein</fullName>
    </submittedName>
</protein>
<reference evidence="2" key="1">
    <citation type="submission" date="2022-02" db="EMBL/GenBank/DDBJ databases">
        <authorList>
            <person name="King R."/>
        </authorList>
    </citation>
    <scope>NUCLEOTIDE SEQUENCE</scope>
</reference>
<dbReference type="AlphaFoldDB" id="A0A9P0N7I4"/>
<gene>
    <name evidence="2" type="ORF">SPLIT_LOCUS9624</name>
</gene>
<keyword evidence="1" id="KW-0732">Signal</keyword>